<reference evidence="1" key="3">
    <citation type="submission" date="2022-06" db="UniProtKB">
        <authorList>
            <consortium name="EnsemblPlants"/>
        </authorList>
    </citation>
    <scope>IDENTIFICATION</scope>
</reference>
<protein>
    <submittedName>
        <fullName evidence="1">Uncharacterized protein</fullName>
    </submittedName>
</protein>
<dbReference type="Proteomes" id="UP000015106">
    <property type="component" value="Chromosome 2"/>
</dbReference>
<dbReference type="Gramene" id="TuG1812G0200001040.01.T01">
    <property type="protein sequence ID" value="TuG1812G0200001040.01.T01"/>
    <property type="gene ID" value="TuG1812G0200001040.01"/>
</dbReference>
<dbReference type="EnsemblPlants" id="TuG1812G0200001040.01.T01">
    <property type="protein sequence ID" value="TuG1812G0200001040.01.T01"/>
    <property type="gene ID" value="TuG1812G0200001040.01"/>
</dbReference>
<reference evidence="2" key="1">
    <citation type="journal article" date="2013" name="Nature">
        <title>Draft genome of the wheat A-genome progenitor Triticum urartu.</title>
        <authorList>
            <person name="Ling H.Q."/>
            <person name="Zhao S."/>
            <person name="Liu D."/>
            <person name="Wang J."/>
            <person name="Sun H."/>
            <person name="Zhang C."/>
            <person name="Fan H."/>
            <person name="Li D."/>
            <person name="Dong L."/>
            <person name="Tao Y."/>
            <person name="Gao C."/>
            <person name="Wu H."/>
            <person name="Li Y."/>
            <person name="Cui Y."/>
            <person name="Guo X."/>
            <person name="Zheng S."/>
            <person name="Wang B."/>
            <person name="Yu K."/>
            <person name="Liang Q."/>
            <person name="Yang W."/>
            <person name="Lou X."/>
            <person name="Chen J."/>
            <person name="Feng M."/>
            <person name="Jian J."/>
            <person name="Zhang X."/>
            <person name="Luo G."/>
            <person name="Jiang Y."/>
            <person name="Liu J."/>
            <person name="Wang Z."/>
            <person name="Sha Y."/>
            <person name="Zhang B."/>
            <person name="Wu H."/>
            <person name="Tang D."/>
            <person name="Shen Q."/>
            <person name="Xue P."/>
            <person name="Zou S."/>
            <person name="Wang X."/>
            <person name="Liu X."/>
            <person name="Wang F."/>
            <person name="Yang Y."/>
            <person name="An X."/>
            <person name="Dong Z."/>
            <person name="Zhang K."/>
            <person name="Zhang X."/>
            <person name="Luo M.C."/>
            <person name="Dvorak J."/>
            <person name="Tong Y."/>
            <person name="Wang J."/>
            <person name="Yang H."/>
            <person name="Li Z."/>
            <person name="Wang D."/>
            <person name="Zhang A."/>
            <person name="Wang J."/>
        </authorList>
    </citation>
    <scope>NUCLEOTIDE SEQUENCE</scope>
    <source>
        <strain evidence="2">cv. G1812</strain>
    </source>
</reference>
<organism evidence="1 2">
    <name type="scientific">Triticum urartu</name>
    <name type="common">Red wild einkorn</name>
    <name type="synonym">Crithodium urartu</name>
    <dbReference type="NCBI Taxonomy" id="4572"/>
    <lineage>
        <taxon>Eukaryota</taxon>
        <taxon>Viridiplantae</taxon>
        <taxon>Streptophyta</taxon>
        <taxon>Embryophyta</taxon>
        <taxon>Tracheophyta</taxon>
        <taxon>Spermatophyta</taxon>
        <taxon>Magnoliopsida</taxon>
        <taxon>Liliopsida</taxon>
        <taxon>Poales</taxon>
        <taxon>Poaceae</taxon>
        <taxon>BOP clade</taxon>
        <taxon>Pooideae</taxon>
        <taxon>Triticodae</taxon>
        <taxon>Triticeae</taxon>
        <taxon>Triticinae</taxon>
        <taxon>Triticum</taxon>
    </lineage>
</organism>
<name>A0A8R7PA97_TRIUA</name>
<sequence>MPVDCTSSVLVEYCFLLHFRCFFLLAECHPALECLCCCCCLLLMCHVMLLL</sequence>
<evidence type="ECO:0000313" key="1">
    <source>
        <dbReference type="EnsemblPlants" id="TuG1812G0200001040.01.T01"/>
    </source>
</evidence>
<proteinExistence type="predicted"/>
<accession>A0A8R7PA97</accession>
<dbReference type="AlphaFoldDB" id="A0A8R7PA97"/>
<reference evidence="1" key="2">
    <citation type="submission" date="2018-03" db="EMBL/GenBank/DDBJ databases">
        <title>The Triticum urartu genome reveals the dynamic nature of wheat genome evolution.</title>
        <authorList>
            <person name="Ling H."/>
            <person name="Ma B."/>
            <person name="Shi X."/>
            <person name="Liu H."/>
            <person name="Dong L."/>
            <person name="Sun H."/>
            <person name="Cao Y."/>
            <person name="Gao Q."/>
            <person name="Zheng S."/>
            <person name="Li Y."/>
            <person name="Yu Y."/>
            <person name="Du H."/>
            <person name="Qi M."/>
            <person name="Li Y."/>
            <person name="Yu H."/>
            <person name="Cui Y."/>
            <person name="Wang N."/>
            <person name="Chen C."/>
            <person name="Wu H."/>
            <person name="Zhao Y."/>
            <person name="Zhang J."/>
            <person name="Li Y."/>
            <person name="Zhou W."/>
            <person name="Zhang B."/>
            <person name="Hu W."/>
            <person name="Eijk M."/>
            <person name="Tang J."/>
            <person name="Witsenboer H."/>
            <person name="Zhao S."/>
            <person name="Li Z."/>
            <person name="Zhang A."/>
            <person name="Wang D."/>
            <person name="Liang C."/>
        </authorList>
    </citation>
    <scope>NUCLEOTIDE SEQUENCE [LARGE SCALE GENOMIC DNA]</scope>
    <source>
        <strain evidence="1">cv. G1812</strain>
    </source>
</reference>
<evidence type="ECO:0000313" key="2">
    <source>
        <dbReference type="Proteomes" id="UP000015106"/>
    </source>
</evidence>
<keyword evidence="2" id="KW-1185">Reference proteome</keyword>